<evidence type="ECO:0000256" key="1">
    <source>
        <dbReference type="SAM" id="MobiDB-lite"/>
    </source>
</evidence>
<dbReference type="Proteomes" id="UP000596742">
    <property type="component" value="Unassembled WGS sequence"/>
</dbReference>
<feature type="region of interest" description="Disordered" evidence="1">
    <location>
        <begin position="1"/>
        <end position="21"/>
    </location>
</feature>
<keyword evidence="3" id="KW-1185">Reference proteome</keyword>
<name>A0A8B6F4S2_MYTGA</name>
<dbReference type="OrthoDB" id="10596202at2759"/>
<dbReference type="AlphaFoldDB" id="A0A8B6F4S2"/>
<sequence>MSLSKHTHPWVNTQTRRLSRSKARAYRRANTTRKLEGLGTLIIKKTKSRNTEINENSTADCNKTVRETAYRSMVRPSLEYASAVCTKWKAYVCNDYRGKTPGCVTNMIQLLKWELLQDRRKDHRLLIVYKANNGMISIPEVDSIINKSYTRTRGANRLRQIYTITEVYRQSFFPRTIQNWNQLPTTVTNSTTLDDFKASLQAAAALRTTT</sequence>
<proteinExistence type="predicted"/>
<dbReference type="EMBL" id="UYJE01006154">
    <property type="protein sequence ID" value="VDI43501.1"/>
    <property type="molecule type" value="Genomic_DNA"/>
</dbReference>
<reference evidence="2" key="1">
    <citation type="submission" date="2018-11" db="EMBL/GenBank/DDBJ databases">
        <authorList>
            <person name="Alioto T."/>
            <person name="Alioto T."/>
        </authorList>
    </citation>
    <scope>NUCLEOTIDE SEQUENCE</scope>
</reference>
<gene>
    <name evidence="2" type="ORF">MGAL_10B041484</name>
</gene>
<accession>A0A8B6F4S2</accession>
<organism evidence="2 3">
    <name type="scientific">Mytilus galloprovincialis</name>
    <name type="common">Mediterranean mussel</name>
    <dbReference type="NCBI Taxonomy" id="29158"/>
    <lineage>
        <taxon>Eukaryota</taxon>
        <taxon>Metazoa</taxon>
        <taxon>Spiralia</taxon>
        <taxon>Lophotrochozoa</taxon>
        <taxon>Mollusca</taxon>
        <taxon>Bivalvia</taxon>
        <taxon>Autobranchia</taxon>
        <taxon>Pteriomorphia</taxon>
        <taxon>Mytilida</taxon>
        <taxon>Mytiloidea</taxon>
        <taxon>Mytilidae</taxon>
        <taxon>Mytilinae</taxon>
        <taxon>Mytilus</taxon>
    </lineage>
</organism>
<comment type="caution">
    <text evidence="2">The sequence shown here is derived from an EMBL/GenBank/DDBJ whole genome shotgun (WGS) entry which is preliminary data.</text>
</comment>
<protein>
    <submittedName>
        <fullName evidence="2">Uncharacterized protein</fullName>
    </submittedName>
</protein>
<evidence type="ECO:0000313" key="3">
    <source>
        <dbReference type="Proteomes" id="UP000596742"/>
    </source>
</evidence>
<evidence type="ECO:0000313" key="2">
    <source>
        <dbReference type="EMBL" id="VDI43501.1"/>
    </source>
</evidence>